<dbReference type="VEuPathDB" id="VectorBase:ACUA024654"/>
<dbReference type="EMBL" id="AXCM01002897">
    <property type="status" value="NOT_ANNOTATED_CDS"/>
    <property type="molecule type" value="Genomic_DNA"/>
</dbReference>
<protein>
    <submittedName>
        <fullName evidence="1">Uncharacterized protein</fullName>
    </submittedName>
</protein>
<reference evidence="2" key="1">
    <citation type="submission" date="2013-09" db="EMBL/GenBank/DDBJ databases">
        <title>The Genome Sequence of Anopheles culicifacies species A.</title>
        <authorList>
            <consortium name="The Broad Institute Genomics Platform"/>
            <person name="Neafsey D.E."/>
            <person name="Besansky N."/>
            <person name="Howell P."/>
            <person name="Walton C."/>
            <person name="Young S.K."/>
            <person name="Zeng Q."/>
            <person name="Gargeya S."/>
            <person name="Fitzgerald M."/>
            <person name="Haas B."/>
            <person name="Abouelleil A."/>
            <person name="Allen A.W."/>
            <person name="Alvarado L."/>
            <person name="Arachchi H.M."/>
            <person name="Berlin A.M."/>
            <person name="Chapman S.B."/>
            <person name="Gainer-Dewar J."/>
            <person name="Goldberg J."/>
            <person name="Griggs A."/>
            <person name="Gujja S."/>
            <person name="Hansen M."/>
            <person name="Howarth C."/>
            <person name="Imamovic A."/>
            <person name="Ireland A."/>
            <person name="Larimer J."/>
            <person name="McCowan C."/>
            <person name="Murphy C."/>
            <person name="Pearson M."/>
            <person name="Poon T.W."/>
            <person name="Priest M."/>
            <person name="Roberts A."/>
            <person name="Saif S."/>
            <person name="Shea T."/>
            <person name="Sisk P."/>
            <person name="Sykes S."/>
            <person name="Wortman J."/>
            <person name="Nusbaum C."/>
            <person name="Birren B."/>
        </authorList>
    </citation>
    <scope>NUCLEOTIDE SEQUENCE [LARGE SCALE GENOMIC DNA]</scope>
    <source>
        <strain evidence="2">A-37</strain>
    </source>
</reference>
<dbReference type="EnsemblMetazoa" id="ACUA024654-RA">
    <property type="protein sequence ID" value="ACUA024654-PA"/>
    <property type="gene ID" value="ACUA024654"/>
</dbReference>
<evidence type="ECO:0000313" key="1">
    <source>
        <dbReference type="EnsemblMetazoa" id="ACUA024654-PA"/>
    </source>
</evidence>
<reference evidence="1" key="2">
    <citation type="submission" date="2020-05" db="UniProtKB">
        <authorList>
            <consortium name="EnsemblMetazoa"/>
        </authorList>
    </citation>
    <scope>IDENTIFICATION</scope>
    <source>
        <strain evidence="1">A-37</strain>
    </source>
</reference>
<dbReference type="AlphaFoldDB" id="A0A182MRP4"/>
<organism evidence="1 2">
    <name type="scientific">Anopheles culicifacies</name>
    <dbReference type="NCBI Taxonomy" id="139723"/>
    <lineage>
        <taxon>Eukaryota</taxon>
        <taxon>Metazoa</taxon>
        <taxon>Ecdysozoa</taxon>
        <taxon>Arthropoda</taxon>
        <taxon>Hexapoda</taxon>
        <taxon>Insecta</taxon>
        <taxon>Pterygota</taxon>
        <taxon>Neoptera</taxon>
        <taxon>Endopterygota</taxon>
        <taxon>Diptera</taxon>
        <taxon>Nematocera</taxon>
        <taxon>Culicoidea</taxon>
        <taxon>Culicidae</taxon>
        <taxon>Anophelinae</taxon>
        <taxon>Anopheles</taxon>
        <taxon>culicifacies species complex</taxon>
    </lineage>
</organism>
<keyword evidence="2" id="KW-1185">Reference proteome</keyword>
<dbReference type="Proteomes" id="UP000075883">
    <property type="component" value="Unassembled WGS sequence"/>
</dbReference>
<accession>A0A182MRP4</accession>
<evidence type="ECO:0000313" key="2">
    <source>
        <dbReference type="Proteomes" id="UP000075883"/>
    </source>
</evidence>
<sequence length="122" mass="13893">MFRLDAKLQPQHGCFQPVRTGNVRFVPFHQPRIGGIIVDVPRQMDGRFGTARGTIHLHRITYLVPWLTAVDVRILVGQNWPMGRRKRGLTFHIIVALELDGVASDRMFGNSHLGQRDTVNEI</sequence>
<name>A0A182MRP4_9DIPT</name>
<proteinExistence type="predicted"/>